<keyword evidence="1" id="KW-0472">Membrane</keyword>
<dbReference type="STRING" id="1792845.BC343_13685"/>
<dbReference type="EMBL" id="MBTF01000035">
    <property type="protein sequence ID" value="OOQ57826.1"/>
    <property type="molecule type" value="Genomic_DNA"/>
</dbReference>
<proteinExistence type="predicted"/>
<accession>A0A1S9PA12</accession>
<protein>
    <submittedName>
        <fullName evidence="2">Uncharacterized protein</fullName>
    </submittedName>
</protein>
<keyword evidence="1" id="KW-0812">Transmembrane</keyword>
<gene>
    <name evidence="2" type="ORF">BC343_13685</name>
</gene>
<keyword evidence="3" id="KW-1185">Reference proteome</keyword>
<comment type="caution">
    <text evidence="2">The sequence shown here is derived from an EMBL/GenBank/DDBJ whole genome shotgun (WGS) entry which is preliminary data.</text>
</comment>
<evidence type="ECO:0000313" key="3">
    <source>
        <dbReference type="Proteomes" id="UP000189739"/>
    </source>
</evidence>
<dbReference type="Proteomes" id="UP000189739">
    <property type="component" value="Unassembled WGS sequence"/>
</dbReference>
<evidence type="ECO:0000313" key="2">
    <source>
        <dbReference type="EMBL" id="OOQ57826.1"/>
    </source>
</evidence>
<evidence type="ECO:0000256" key="1">
    <source>
        <dbReference type="SAM" id="Phobius"/>
    </source>
</evidence>
<feature type="transmembrane region" description="Helical" evidence="1">
    <location>
        <begin position="43"/>
        <end position="67"/>
    </location>
</feature>
<reference evidence="2 3" key="1">
    <citation type="submission" date="2016-07" db="EMBL/GenBank/DDBJ databases">
        <title>Genomic analysis of zinc-resistant bacterium Mucilaginibacter pedocola TBZ30.</title>
        <authorList>
            <person name="Huang J."/>
            <person name="Tang J."/>
        </authorList>
    </citation>
    <scope>NUCLEOTIDE SEQUENCE [LARGE SCALE GENOMIC DNA]</scope>
    <source>
        <strain evidence="2 3">TBZ30</strain>
    </source>
</reference>
<dbReference type="AlphaFoldDB" id="A0A1S9PA12"/>
<name>A0A1S9PA12_9SPHI</name>
<keyword evidence="1" id="KW-1133">Transmembrane helix</keyword>
<sequence>MRKYIVTIPVILVSGTAFGCDACKKQQSFFTGISHGRGPESTWDYLIVALMVIVTLYVLFAALNCMFRPYENHRSHIKYTFIESDDYGI</sequence>
<dbReference type="PROSITE" id="PS51257">
    <property type="entry name" value="PROKAR_LIPOPROTEIN"/>
    <property type="match status" value="1"/>
</dbReference>
<organism evidence="2 3">
    <name type="scientific">Mucilaginibacter pedocola</name>
    <dbReference type="NCBI Taxonomy" id="1792845"/>
    <lineage>
        <taxon>Bacteria</taxon>
        <taxon>Pseudomonadati</taxon>
        <taxon>Bacteroidota</taxon>
        <taxon>Sphingobacteriia</taxon>
        <taxon>Sphingobacteriales</taxon>
        <taxon>Sphingobacteriaceae</taxon>
        <taxon>Mucilaginibacter</taxon>
    </lineage>
</organism>